<sequence>MARPMKHSKEVEERILSMIRIGTSMAGSAECAGIDAATFHRWMERGDLEGTERADARFRTFRRRVEQARGEAEVRDVTHIARAAGSDWRAAAWRLAQSGAL</sequence>
<organism evidence="1">
    <name type="scientific">uncultured Solirubrobacterales bacterium</name>
    <dbReference type="NCBI Taxonomy" id="768556"/>
    <lineage>
        <taxon>Bacteria</taxon>
        <taxon>Bacillati</taxon>
        <taxon>Actinomycetota</taxon>
        <taxon>Thermoleophilia</taxon>
        <taxon>Solirubrobacterales</taxon>
        <taxon>environmental samples</taxon>
    </lineage>
</organism>
<dbReference type="EMBL" id="CADCVV010000002">
    <property type="protein sequence ID" value="CAA9478552.1"/>
    <property type="molecule type" value="Genomic_DNA"/>
</dbReference>
<name>A0A6J4RV98_9ACTN</name>
<proteinExistence type="predicted"/>
<accession>A0A6J4RV98</accession>
<dbReference type="Gene3D" id="1.10.10.60">
    <property type="entry name" value="Homeodomain-like"/>
    <property type="match status" value="1"/>
</dbReference>
<dbReference type="AlphaFoldDB" id="A0A6J4RV98"/>
<evidence type="ECO:0000313" key="1">
    <source>
        <dbReference type="EMBL" id="CAA9478552.1"/>
    </source>
</evidence>
<gene>
    <name evidence="1" type="ORF">AVDCRST_MAG17-8</name>
</gene>
<reference evidence="1" key="1">
    <citation type="submission" date="2020-02" db="EMBL/GenBank/DDBJ databases">
        <authorList>
            <person name="Meier V. D."/>
        </authorList>
    </citation>
    <scope>NUCLEOTIDE SEQUENCE</scope>
    <source>
        <strain evidence="1">AVDCRST_MAG17</strain>
    </source>
</reference>
<protein>
    <submittedName>
        <fullName evidence="1">Uncharacterized protein</fullName>
    </submittedName>
</protein>